<dbReference type="EMBL" id="FN298496">
    <property type="protein sequence ID" value="CAX68155.1"/>
    <property type="molecule type" value="Genomic_DNA"/>
</dbReference>
<dbReference type="AlphaFoldDB" id="F2Q959"/>
<reference evidence="1" key="1">
    <citation type="submission" date="2009-04" db="EMBL/GenBank/DDBJ databases">
        <title>Novel enterobacterial integrative and conjugative elements (ICEs), including a mobilisable relateive of SPI-7.</title>
        <authorList>
            <person name="Seth-Smith H.M."/>
        </authorList>
    </citation>
    <scope>NUCLEOTIDE SEQUENCE</scope>
    <source>
        <strain evidence="1">5494-57</strain>
    </source>
</reference>
<proteinExistence type="predicted"/>
<organism evidence="1">
    <name type="scientific">Salmonella enterica I</name>
    <dbReference type="NCBI Taxonomy" id="59201"/>
    <lineage>
        <taxon>Bacteria</taxon>
        <taxon>Pseudomonadati</taxon>
        <taxon>Pseudomonadota</taxon>
        <taxon>Gammaproteobacteria</taxon>
        <taxon>Enterobacterales</taxon>
        <taxon>Enterobacteriaceae</taxon>
        <taxon>Salmonella</taxon>
    </lineage>
</organism>
<accession>F2Q959</accession>
<name>F2Q959_SALET</name>
<sequence>MHFSAIPDQVYRTEHNTDHVTDVLNNPPSLYFSLRDNDNIISTGADLPFLAVIIIHKQAETFGVYMAVTSCYPLRGLILVPRDPGGKAFRRTSSTTFLNSHKAPGYNPISTKTSCSFVVYPASRGGVLDAPGITRSGFLLA</sequence>
<protein>
    <submittedName>
        <fullName evidence="1">Uncharacterized protein</fullName>
    </submittedName>
</protein>
<gene>
    <name evidence="1" type="ORF">CTnscr_043</name>
</gene>
<evidence type="ECO:0000313" key="1">
    <source>
        <dbReference type="EMBL" id="CAX68155.1"/>
    </source>
</evidence>